<proteinExistence type="predicted"/>
<dbReference type="RefSeq" id="WP_092546704.1">
    <property type="nucleotide sequence ID" value="NZ_BOMJ01000008.1"/>
</dbReference>
<name>A0A1H2BRS9_9ACTN</name>
<dbReference type="STRING" id="113562.SAMN04489716_4836"/>
<evidence type="ECO:0008006" key="3">
    <source>
        <dbReference type="Google" id="ProtNLM"/>
    </source>
</evidence>
<accession>A0A1H2BRS9</accession>
<dbReference type="EMBL" id="LT629758">
    <property type="protein sequence ID" value="SDT60908.1"/>
    <property type="molecule type" value="Genomic_DNA"/>
</dbReference>
<dbReference type="InterPro" id="IPR059210">
    <property type="entry name" value="MADS4-like"/>
</dbReference>
<dbReference type="AlphaFoldDB" id="A0A1H2BRS9"/>
<reference evidence="1 2" key="1">
    <citation type="submission" date="2016-10" db="EMBL/GenBank/DDBJ databases">
        <authorList>
            <person name="de Groot N.N."/>
        </authorList>
    </citation>
    <scope>NUCLEOTIDE SEQUENCE [LARGE SCALE GENOMIC DNA]</scope>
    <source>
        <strain evidence="1 2">DSM 43941</strain>
    </source>
</reference>
<protein>
    <recommendedName>
        <fullName evidence="3">DUF4276 domain-containing protein</fullName>
    </recommendedName>
</protein>
<gene>
    <name evidence="1" type="ORF">SAMN04489716_4836</name>
</gene>
<sequence>MPASKRDVVFLVADGSMEQMVRGFVGEQKAHLKLGCGRFTVEPTDIVVASRRDPEVYGLAHQLLRPYATTHRHAVVMLDNDWEGSPGVKKIRDRIAKNVGQEWDEYAVIVLDPELEAWVWQDNPSLAPALGCPPNFRQLLATSGHWPVGQAKPADPKKALEYLRRRHRADPSKAVFRRVAGRVSVRNCTDGAFLQLRDTLRDWFPEETL</sequence>
<organism evidence="1 2">
    <name type="scientific">Actinoplanes derwentensis</name>
    <dbReference type="NCBI Taxonomy" id="113562"/>
    <lineage>
        <taxon>Bacteria</taxon>
        <taxon>Bacillati</taxon>
        <taxon>Actinomycetota</taxon>
        <taxon>Actinomycetes</taxon>
        <taxon>Micromonosporales</taxon>
        <taxon>Micromonosporaceae</taxon>
        <taxon>Actinoplanes</taxon>
    </lineage>
</organism>
<keyword evidence="2" id="KW-1185">Reference proteome</keyword>
<dbReference type="NCBIfam" id="NF047734">
    <property type="entry name" value="antiphage_MADS4"/>
    <property type="match status" value="1"/>
</dbReference>
<evidence type="ECO:0000313" key="1">
    <source>
        <dbReference type="EMBL" id="SDT60908.1"/>
    </source>
</evidence>
<evidence type="ECO:0000313" key="2">
    <source>
        <dbReference type="Proteomes" id="UP000198688"/>
    </source>
</evidence>
<dbReference type="Proteomes" id="UP000198688">
    <property type="component" value="Chromosome I"/>
</dbReference>
<dbReference type="OrthoDB" id="9803665at2"/>